<comment type="similarity">
    <text evidence="1 4">Belongs to the V-ATPase D subunit family.</text>
</comment>
<dbReference type="RefSeq" id="WP_123780269.1">
    <property type="nucleotide sequence ID" value="NZ_RKMG01000017.1"/>
</dbReference>
<keyword evidence="4" id="KW-0066">ATP synthesis</keyword>
<dbReference type="GO" id="GO:0016787">
    <property type="term" value="F:hydrolase activity"/>
    <property type="evidence" value="ECO:0007669"/>
    <property type="project" value="UniProtKB-KW"/>
</dbReference>
<proteinExistence type="inferred from homology"/>
<protein>
    <recommendedName>
        <fullName evidence="4">V-type ATP synthase subunit D</fullName>
    </recommendedName>
    <alternativeName>
        <fullName evidence="4">V-ATPase subunit D</fullName>
    </alternativeName>
</protein>
<dbReference type="GO" id="GO:0046933">
    <property type="term" value="F:proton-transporting ATP synthase activity, rotational mechanism"/>
    <property type="evidence" value="ECO:0007669"/>
    <property type="project" value="UniProtKB-UniRule"/>
</dbReference>
<evidence type="ECO:0000313" key="6">
    <source>
        <dbReference type="EMBL" id="RPA60123.1"/>
    </source>
</evidence>
<keyword evidence="6" id="KW-0378">Hydrolase</keyword>
<comment type="function">
    <text evidence="4">Produces ATP from ADP in the presence of a proton gradient across the membrane.</text>
</comment>
<evidence type="ECO:0000256" key="3">
    <source>
        <dbReference type="ARBA" id="ARBA00023065"/>
    </source>
</evidence>
<dbReference type="Gene3D" id="1.10.287.3240">
    <property type="match status" value="1"/>
</dbReference>
<feature type="coiled-coil region" evidence="5">
    <location>
        <begin position="135"/>
        <end position="191"/>
    </location>
</feature>
<keyword evidence="5" id="KW-0175">Coiled coil</keyword>
<dbReference type="GO" id="GO:0042777">
    <property type="term" value="P:proton motive force-driven plasma membrane ATP synthesis"/>
    <property type="evidence" value="ECO:0007669"/>
    <property type="project" value="UniProtKB-UniRule"/>
</dbReference>
<evidence type="ECO:0000256" key="1">
    <source>
        <dbReference type="ARBA" id="ARBA00005850"/>
    </source>
</evidence>
<evidence type="ECO:0000313" key="7">
    <source>
        <dbReference type="Proteomes" id="UP000273977"/>
    </source>
</evidence>
<dbReference type="EMBL" id="RKMG01000017">
    <property type="protein sequence ID" value="RPA60123.1"/>
    <property type="molecule type" value="Genomic_DNA"/>
</dbReference>
<evidence type="ECO:0000256" key="5">
    <source>
        <dbReference type="SAM" id="Coils"/>
    </source>
</evidence>
<accession>A0A3N4GBG0</accession>
<comment type="caution">
    <text evidence="6">The sequence shown here is derived from an EMBL/GenBank/DDBJ whole genome shotgun (WGS) entry which is preliminary data.</text>
</comment>
<keyword evidence="4" id="KW-0375">Hydrogen ion transport</keyword>
<dbReference type="InterPro" id="IPR002699">
    <property type="entry name" value="V_ATPase_D"/>
</dbReference>
<dbReference type="Proteomes" id="UP000273977">
    <property type="component" value="Unassembled WGS sequence"/>
</dbReference>
<dbReference type="NCBIfam" id="TIGR00309">
    <property type="entry name" value="V_ATPase_subD"/>
    <property type="match status" value="1"/>
</dbReference>
<dbReference type="HAMAP" id="MF_00271">
    <property type="entry name" value="ATP_synth_D_arch"/>
    <property type="match status" value="1"/>
</dbReference>
<evidence type="ECO:0000256" key="4">
    <source>
        <dbReference type="HAMAP-Rule" id="MF_00271"/>
    </source>
</evidence>
<dbReference type="OrthoDB" id="9781718at2"/>
<reference evidence="6 7" key="1">
    <citation type="submission" date="2018-11" db="EMBL/GenBank/DDBJ databases">
        <title>Aerococcus sp. SJQ22, whole genome shotgun sequence.</title>
        <authorList>
            <person name="Sun L."/>
            <person name="Gao X."/>
            <person name="Chen W."/>
            <person name="Huang K."/>
        </authorList>
    </citation>
    <scope>NUCLEOTIDE SEQUENCE [LARGE SCALE GENOMIC DNA]</scope>
    <source>
        <strain evidence="6 7">SJQ22</strain>
    </source>
</reference>
<dbReference type="GO" id="GO:0005524">
    <property type="term" value="F:ATP binding"/>
    <property type="evidence" value="ECO:0007669"/>
    <property type="project" value="UniProtKB-UniRule"/>
</dbReference>
<dbReference type="PANTHER" id="PTHR11671">
    <property type="entry name" value="V-TYPE ATP SYNTHASE SUBUNIT D"/>
    <property type="match status" value="1"/>
</dbReference>
<sequence length="206" mass="23242">MDINNTPTKGNLMQIKKTLALSRNGYQLMDRKRIILMNELVTLLSRASGLQDDLKEAYAIAYQKLAIAAYENGMLSTHEAATNVDPDDGVKLRVRSVMGSEVPEVSYTARAMKPAYSFYDNTVATDEARLAFRKVKELLIQIAEVENAAYRLANNMQKTQKRVNALQNVTIPQLEDANKSISSALEEKEREEFTRLKVVKRILNSK</sequence>
<keyword evidence="3 4" id="KW-0406">Ion transport</keyword>
<dbReference type="AlphaFoldDB" id="A0A3N4GBG0"/>
<dbReference type="GO" id="GO:0046961">
    <property type="term" value="F:proton-transporting ATPase activity, rotational mechanism"/>
    <property type="evidence" value="ECO:0007669"/>
    <property type="project" value="InterPro"/>
</dbReference>
<dbReference type="Pfam" id="PF01813">
    <property type="entry name" value="ATP-synt_D"/>
    <property type="match status" value="1"/>
</dbReference>
<organism evidence="6 7">
    <name type="scientific">Aerococcus agrisoli</name>
    <dbReference type="NCBI Taxonomy" id="2487350"/>
    <lineage>
        <taxon>Bacteria</taxon>
        <taxon>Bacillati</taxon>
        <taxon>Bacillota</taxon>
        <taxon>Bacilli</taxon>
        <taxon>Lactobacillales</taxon>
        <taxon>Aerococcaceae</taxon>
        <taxon>Aerococcus</taxon>
    </lineage>
</organism>
<keyword evidence="7" id="KW-1185">Reference proteome</keyword>
<evidence type="ECO:0000256" key="2">
    <source>
        <dbReference type="ARBA" id="ARBA00022448"/>
    </source>
</evidence>
<name>A0A3N4GBG0_9LACT</name>
<keyword evidence="2 4" id="KW-0813">Transport</keyword>
<gene>
    <name evidence="4" type="primary">atpD</name>
    <name evidence="6" type="ORF">EF384_06075</name>
</gene>